<dbReference type="OrthoDB" id="5491637at2"/>
<evidence type="ECO:0000313" key="3">
    <source>
        <dbReference type="EMBL" id="TXD35233.1"/>
    </source>
</evidence>
<keyword evidence="3" id="KW-0378">Hydrolase</keyword>
<evidence type="ECO:0000259" key="2">
    <source>
        <dbReference type="SMART" id="SM00849"/>
    </source>
</evidence>
<keyword evidence="4" id="KW-1185">Reference proteome</keyword>
<dbReference type="InterPro" id="IPR036866">
    <property type="entry name" value="RibonucZ/Hydroxyglut_hydro"/>
</dbReference>
<dbReference type="RefSeq" id="WP_146982695.1">
    <property type="nucleotide sequence ID" value="NZ_VOSM01000010.1"/>
</dbReference>
<gene>
    <name evidence="3" type="ORF">FRC98_17355</name>
</gene>
<organism evidence="3 4">
    <name type="scientific">Lujinxingia vulgaris</name>
    <dbReference type="NCBI Taxonomy" id="2600176"/>
    <lineage>
        <taxon>Bacteria</taxon>
        <taxon>Deltaproteobacteria</taxon>
        <taxon>Bradymonadales</taxon>
        <taxon>Lujinxingiaceae</taxon>
        <taxon>Lujinxingia</taxon>
    </lineage>
</organism>
<proteinExistence type="predicted"/>
<comment type="caution">
    <text evidence="3">The sequence shown here is derived from an EMBL/GenBank/DDBJ whole genome shotgun (WGS) entry which is preliminary data.</text>
</comment>
<name>A0A5C6XCX6_9DELT</name>
<dbReference type="SUPFAM" id="SSF56281">
    <property type="entry name" value="Metallo-hydrolase/oxidoreductase"/>
    <property type="match status" value="1"/>
</dbReference>
<dbReference type="EMBL" id="VOSM01000010">
    <property type="protein sequence ID" value="TXD35233.1"/>
    <property type="molecule type" value="Genomic_DNA"/>
</dbReference>
<protein>
    <submittedName>
        <fullName evidence="3">MBL fold metallo-hydrolase</fullName>
    </submittedName>
</protein>
<dbReference type="PANTHER" id="PTHR42951:SF4">
    <property type="entry name" value="ACYL-COENZYME A THIOESTERASE MBLAC2"/>
    <property type="match status" value="1"/>
</dbReference>
<sequence>MYQIEQLGEDLYRIALQRHLELSPEALRAPTNVYLCGPAPWALINAGHPAIHAEDLSEALSECGVRADQIDRIIATSWDIDCVGGAQNFPQAELFVLSPDMVAPGDLEMVTERRRAALRERTTELAASLEGFDAGVVHTWLERFYPRQTRTLDFVPLRQGARARAGRLDLQVHQCAGITPGHMALFDAESATLFSGDIALSGLPAHISDAPGYATSIERLAGLNPERALPNHGRPFERARWTLVRASRFLNNTLSSAASALFNGPTIVEFIERDRGYELDEPVELLWNFELFKVLFDELVRTRTIQADGEGVTRRYGVDVEDPRADVRSAGSNPSSSSSP</sequence>
<accession>A0A5C6XCX6</accession>
<feature type="region of interest" description="Disordered" evidence="1">
    <location>
        <begin position="316"/>
        <end position="340"/>
    </location>
</feature>
<feature type="domain" description="Metallo-beta-lactamase" evidence="2">
    <location>
        <begin position="30"/>
        <end position="232"/>
    </location>
</feature>
<dbReference type="Pfam" id="PF00753">
    <property type="entry name" value="Lactamase_B"/>
    <property type="match status" value="1"/>
</dbReference>
<dbReference type="InterPro" id="IPR001279">
    <property type="entry name" value="Metallo-B-lactamas"/>
</dbReference>
<dbReference type="PANTHER" id="PTHR42951">
    <property type="entry name" value="METALLO-BETA-LACTAMASE DOMAIN-CONTAINING"/>
    <property type="match status" value="1"/>
</dbReference>
<reference evidence="3 4" key="1">
    <citation type="submission" date="2019-08" db="EMBL/GenBank/DDBJ databases">
        <title>Bradymonadales sp. TMQ4.</title>
        <authorList>
            <person name="Liang Q."/>
        </authorList>
    </citation>
    <scope>NUCLEOTIDE SEQUENCE [LARGE SCALE GENOMIC DNA]</scope>
    <source>
        <strain evidence="3 4">TMQ4</strain>
    </source>
</reference>
<dbReference type="AlphaFoldDB" id="A0A5C6XCX6"/>
<feature type="compositionally biased region" description="Low complexity" evidence="1">
    <location>
        <begin position="329"/>
        <end position="340"/>
    </location>
</feature>
<dbReference type="InterPro" id="IPR050855">
    <property type="entry name" value="NDM-1-like"/>
</dbReference>
<evidence type="ECO:0000256" key="1">
    <source>
        <dbReference type="SAM" id="MobiDB-lite"/>
    </source>
</evidence>
<dbReference type="Gene3D" id="3.60.15.10">
    <property type="entry name" value="Ribonuclease Z/Hydroxyacylglutathione hydrolase-like"/>
    <property type="match status" value="1"/>
</dbReference>
<evidence type="ECO:0000313" key="4">
    <source>
        <dbReference type="Proteomes" id="UP000321412"/>
    </source>
</evidence>
<dbReference type="Proteomes" id="UP000321412">
    <property type="component" value="Unassembled WGS sequence"/>
</dbReference>
<dbReference type="SMART" id="SM00849">
    <property type="entry name" value="Lactamase_B"/>
    <property type="match status" value="1"/>
</dbReference>
<dbReference type="GO" id="GO:0016787">
    <property type="term" value="F:hydrolase activity"/>
    <property type="evidence" value="ECO:0007669"/>
    <property type="project" value="UniProtKB-KW"/>
</dbReference>
<feature type="compositionally biased region" description="Basic and acidic residues" evidence="1">
    <location>
        <begin position="316"/>
        <end position="327"/>
    </location>
</feature>